<evidence type="ECO:0000313" key="1">
    <source>
        <dbReference type="EMBL" id="PEM49124.1"/>
    </source>
</evidence>
<name>A0A2B5XF66_9BACI</name>
<dbReference type="Pfam" id="PF13143">
    <property type="entry name" value="DUF3986"/>
    <property type="match status" value="1"/>
</dbReference>
<proteinExistence type="predicted"/>
<comment type="caution">
    <text evidence="1">The sequence shown here is derived from an EMBL/GenBank/DDBJ whole genome shotgun (WGS) entry which is preliminary data.</text>
</comment>
<organism evidence="1 2">
    <name type="scientific">Bacillus wiedmannii</name>
    <dbReference type="NCBI Taxonomy" id="1890302"/>
    <lineage>
        <taxon>Bacteria</taxon>
        <taxon>Bacillati</taxon>
        <taxon>Bacillota</taxon>
        <taxon>Bacilli</taxon>
        <taxon>Bacillales</taxon>
        <taxon>Bacillaceae</taxon>
        <taxon>Bacillus</taxon>
        <taxon>Bacillus cereus group</taxon>
    </lineage>
</organism>
<dbReference type="AlphaFoldDB" id="A0A2B5XF66"/>
<evidence type="ECO:0000313" key="2">
    <source>
        <dbReference type="Proteomes" id="UP000220621"/>
    </source>
</evidence>
<protein>
    <submittedName>
        <fullName evidence="1">DUF3986 domain-containing protein</fullName>
    </submittedName>
</protein>
<dbReference type="EMBL" id="NUDL01000096">
    <property type="protein sequence ID" value="PEM49124.1"/>
    <property type="molecule type" value="Genomic_DNA"/>
</dbReference>
<gene>
    <name evidence="1" type="ORF">CN611_25440</name>
</gene>
<dbReference type="Proteomes" id="UP000220621">
    <property type="component" value="Unassembled WGS sequence"/>
</dbReference>
<reference evidence="1 2" key="1">
    <citation type="submission" date="2017-09" db="EMBL/GenBank/DDBJ databases">
        <title>Large-scale bioinformatics analysis of Bacillus genomes uncovers conserved roles of natural products in bacterial physiology.</title>
        <authorList>
            <consortium name="Agbiome Team Llc"/>
            <person name="Bleich R.M."/>
            <person name="Grubbs K.J."/>
            <person name="Santa Maria K.C."/>
            <person name="Allen S.E."/>
            <person name="Farag S."/>
            <person name="Shank E.A."/>
            <person name="Bowers A."/>
        </authorList>
    </citation>
    <scope>NUCLEOTIDE SEQUENCE [LARGE SCALE GENOMIC DNA]</scope>
    <source>
        <strain evidence="1 2">AFS010764</strain>
    </source>
</reference>
<sequence length="91" mass="11180">MKIKYDSKHLHLGYYEDGHDIEAIAYKRTDKDIWDIFLDFDHYKISLNRDNYEYKEYDGYKILSISTHDLDYDYGVLQFTEWLFENKVLHT</sequence>
<dbReference type="RefSeq" id="WP_088047289.1">
    <property type="nucleotide sequence ID" value="NZ_LPZV01000059.1"/>
</dbReference>
<accession>A0A2B5XF66</accession>
<dbReference type="InterPro" id="IPR025047">
    <property type="entry name" value="DUF3986"/>
</dbReference>